<dbReference type="KEGG" id="apro:F751_2726"/>
<evidence type="ECO:0000313" key="2">
    <source>
        <dbReference type="Proteomes" id="UP000028924"/>
    </source>
</evidence>
<gene>
    <name evidence="1" type="ORF">F751_2726</name>
</gene>
<name>A0A087SPT1_AUXPR</name>
<sequence>MATRSLSKPYDYARFMGLYTSLWSYQCRQARTHRCKEANTFVDLKFGVAP</sequence>
<proteinExistence type="predicted"/>
<protein>
    <submittedName>
        <fullName evidence="1">Uncharacterized protein</fullName>
    </submittedName>
</protein>
<evidence type="ECO:0000313" key="1">
    <source>
        <dbReference type="EMBL" id="KFM27735.1"/>
    </source>
</evidence>
<dbReference type="RefSeq" id="XP_011400722.1">
    <property type="nucleotide sequence ID" value="XM_011402420.1"/>
</dbReference>
<dbReference type="AlphaFoldDB" id="A0A087SPT1"/>
<dbReference type="Proteomes" id="UP000028924">
    <property type="component" value="Unassembled WGS sequence"/>
</dbReference>
<dbReference type="EMBL" id="KL662155">
    <property type="protein sequence ID" value="KFM27735.1"/>
    <property type="molecule type" value="Genomic_DNA"/>
</dbReference>
<dbReference type="GeneID" id="23614117"/>
<reference evidence="1 2" key="1">
    <citation type="journal article" date="2014" name="BMC Genomics">
        <title>Oil accumulation mechanisms of the oleaginous microalga Chlorella protothecoides revealed through its genome, transcriptomes, and proteomes.</title>
        <authorList>
            <person name="Gao C."/>
            <person name="Wang Y."/>
            <person name="Shen Y."/>
            <person name="Yan D."/>
            <person name="He X."/>
            <person name="Dai J."/>
            <person name="Wu Q."/>
        </authorList>
    </citation>
    <scope>NUCLEOTIDE SEQUENCE [LARGE SCALE GENOMIC DNA]</scope>
    <source>
        <strain evidence="1 2">0710</strain>
    </source>
</reference>
<keyword evidence="2" id="KW-1185">Reference proteome</keyword>
<organism evidence="1 2">
    <name type="scientific">Auxenochlorella protothecoides</name>
    <name type="common">Green microalga</name>
    <name type="synonym">Chlorella protothecoides</name>
    <dbReference type="NCBI Taxonomy" id="3075"/>
    <lineage>
        <taxon>Eukaryota</taxon>
        <taxon>Viridiplantae</taxon>
        <taxon>Chlorophyta</taxon>
        <taxon>core chlorophytes</taxon>
        <taxon>Trebouxiophyceae</taxon>
        <taxon>Chlorellales</taxon>
        <taxon>Chlorellaceae</taxon>
        <taxon>Auxenochlorella</taxon>
    </lineage>
</organism>
<accession>A0A087SPT1</accession>